<keyword evidence="14" id="KW-1185">Reference proteome</keyword>
<evidence type="ECO:0000256" key="8">
    <source>
        <dbReference type="ARBA" id="ARBA00022840"/>
    </source>
</evidence>
<keyword evidence="3" id="KW-1003">Cell membrane</keyword>
<feature type="region of interest" description="Disordered" evidence="11">
    <location>
        <begin position="85"/>
        <end position="126"/>
    </location>
</feature>
<dbReference type="InterPro" id="IPR000719">
    <property type="entry name" value="Prot_kinase_dom"/>
</dbReference>
<dbReference type="Gene3D" id="3.30.200.20">
    <property type="entry name" value="Phosphorylase Kinase, domain 1"/>
    <property type="match status" value="2"/>
</dbReference>
<comment type="caution">
    <text evidence="13">The sequence shown here is derived from an EMBL/GenBank/DDBJ whole genome shotgun (WGS) entry which is preliminary data.</text>
</comment>
<dbReference type="PANTHER" id="PTHR47985:SF48">
    <property type="entry name" value="PROTEIN KINASE DOMAIN-CONTAINING PROTEIN"/>
    <property type="match status" value="1"/>
</dbReference>
<evidence type="ECO:0000313" key="14">
    <source>
        <dbReference type="Proteomes" id="UP001153076"/>
    </source>
</evidence>
<dbReference type="OrthoDB" id="4062651at2759"/>
<evidence type="ECO:0000256" key="4">
    <source>
        <dbReference type="ARBA" id="ARBA00022527"/>
    </source>
</evidence>
<evidence type="ECO:0000256" key="5">
    <source>
        <dbReference type="ARBA" id="ARBA00022679"/>
    </source>
</evidence>
<keyword evidence="9" id="KW-0472">Membrane</keyword>
<sequence length="461" mass="50489">MFSGCFSAWRRSSVIPPPATSEQNQGVPPEASTSDYVQAPLHSSKATGISSAQRANATPSLPEQSAAAIIAGRRASNWEDYMAPETGETRSSASCIAGRRATDMDGPSSDRPAGPPPDDGGSRAAYGYTVTGADKQKMRNNVELNGEFSALPNITSRTFTFGELAAATLSFSRQYVLGEGGCGCVYKGCLKDGQHRQFVVEALMLSCLRHPNLVKLIGYCADGDQRLLVYEYMPLGSLEDHLHGDRRDREPIDWNTRMKIAAGAARGLQYLHDKANPPVIYRDFKPSNILLDEEYHPKLSDFGLAKLAPTGDKSHVSTKVRGTVGFWAPEYALSGHLTKKSDVYSFGVVLWELITGLTVIDNNRPQGQKNLVKWMRTLSRDRRELIKLADPRLQGQFPKQGLYGALEIAFMCIQENAADRPVIEDVADGLSYLADRPRKRSNPNAKCDRTRVEEVGGSGCK</sequence>
<dbReference type="PANTHER" id="PTHR47985">
    <property type="entry name" value="OS07G0668900 PROTEIN"/>
    <property type="match status" value="1"/>
</dbReference>
<feature type="region of interest" description="Disordered" evidence="11">
    <location>
        <begin position="1"/>
        <end position="64"/>
    </location>
</feature>
<comment type="similarity">
    <text evidence="2">Belongs to the protein kinase superfamily. Ser/Thr protein kinase family.</text>
</comment>
<proteinExistence type="inferred from homology"/>
<evidence type="ECO:0000256" key="10">
    <source>
        <dbReference type="ARBA" id="ARBA00023288"/>
    </source>
</evidence>
<keyword evidence="4" id="KW-0723">Serine/threonine-protein kinase</keyword>
<organism evidence="13 14">
    <name type="scientific">Carnegiea gigantea</name>
    <dbReference type="NCBI Taxonomy" id="171969"/>
    <lineage>
        <taxon>Eukaryota</taxon>
        <taxon>Viridiplantae</taxon>
        <taxon>Streptophyta</taxon>
        <taxon>Embryophyta</taxon>
        <taxon>Tracheophyta</taxon>
        <taxon>Spermatophyta</taxon>
        <taxon>Magnoliopsida</taxon>
        <taxon>eudicotyledons</taxon>
        <taxon>Gunneridae</taxon>
        <taxon>Pentapetalae</taxon>
        <taxon>Caryophyllales</taxon>
        <taxon>Cactineae</taxon>
        <taxon>Cactaceae</taxon>
        <taxon>Cactoideae</taxon>
        <taxon>Echinocereeae</taxon>
        <taxon>Carnegiea</taxon>
    </lineage>
</organism>
<dbReference type="Proteomes" id="UP001153076">
    <property type="component" value="Unassembled WGS sequence"/>
</dbReference>
<feature type="compositionally biased region" description="Polar residues" evidence="11">
    <location>
        <begin position="44"/>
        <end position="63"/>
    </location>
</feature>
<evidence type="ECO:0000256" key="9">
    <source>
        <dbReference type="ARBA" id="ARBA00023136"/>
    </source>
</evidence>
<dbReference type="Gene3D" id="1.10.510.10">
    <property type="entry name" value="Transferase(Phosphotransferase) domain 1"/>
    <property type="match status" value="1"/>
</dbReference>
<dbReference type="InterPro" id="IPR008271">
    <property type="entry name" value="Ser/Thr_kinase_AS"/>
</dbReference>
<feature type="compositionally biased region" description="Polar residues" evidence="11">
    <location>
        <begin position="20"/>
        <end position="36"/>
    </location>
</feature>
<evidence type="ECO:0000256" key="2">
    <source>
        <dbReference type="ARBA" id="ARBA00008684"/>
    </source>
</evidence>
<dbReference type="Pfam" id="PF00069">
    <property type="entry name" value="Pkinase"/>
    <property type="match status" value="1"/>
</dbReference>
<evidence type="ECO:0000256" key="3">
    <source>
        <dbReference type="ARBA" id="ARBA00022475"/>
    </source>
</evidence>
<reference evidence="13" key="1">
    <citation type="submission" date="2022-04" db="EMBL/GenBank/DDBJ databases">
        <title>Carnegiea gigantea Genome sequencing and assembly v2.</title>
        <authorList>
            <person name="Copetti D."/>
            <person name="Sanderson M.J."/>
            <person name="Burquez A."/>
            <person name="Wojciechowski M.F."/>
        </authorList>
    </citation>
    <scope>NUCLEOTIDE SEQUENCE</scope>
    <source>
        <strain evidence="13">SGP5-SGP5p</strain>
        <tissue evidence="13">Aerial part</tissue>
    </source>
</reference>
<evidence type="ECO:0000256" key="6">
    <source>
        <dbReference type="ARBA" id="ARBA00022741"/>
    </source>
</evidence>
<evidence type="ECO:0000256" key="7">
    <source>
        <dbReference type="ARBA" id="ARBA00022777"/>
    </source>
</evidence>
<dbReference type="PROSITE" id="PS00108">
    <property type="entry name" value="PROTEIN_KINASE_ST"/>
    <property type="match status" value="1"/>
</dbReference>
<protein>
    <recommendedName>
        <fullName evidence="12">Protein kinase domain-containing protein</fullName>
    </recommendedName>
</protein>
<dbReference type="CDD" id="cd14066">
    <property type="entry name" value="STKc_IRAK"/>
    <property type="match status" value="1"/>
</dbReference>
<evidence type="ECO:0000259" key="12">
    <source>
        <dbReference type="PROSITE" id="PS50011"/>
    </source>
</evidence>
<feature type="region of interest" description="Disordered" evidence="11">
    <location>
        <begin position="438"/>
        <end position="461"/>
    </location>
</feature>
<keyword evidence="10" id="KW-0449">Lipoprotein</keyword>
<keyword evidence="5" id="KW-0808">Transferase</keyword>
<dbReference type="GO" id="GO:0004674">
    <property type="term" value="F:protein serine/threonine kinase activity"/>
    <property type="evidence" value="ECO:0007669"/>
    <property type="project" value="UniProtKB-KW"/>
</dbReference>
<keyword evidence="7" id="KW-0418">Kinase</keyword>
<feature type="domain" description="Protein kinase" evidence="12">
    <location>
        <begin position="171"/>
        <end position="433"/>
    </location>
</feature>
<dbReference type="PROSITE" id="PS50011">
    <property type="entry name" value="PROTEIN_KINASE_DOM"/>
    <property type="match status" value="1"/>
</dbReference>
<gene>
    <name evidence="13" type="ORF">Cgig2_011206</name>
</gene>
<dbReference type="EMBL" id="JAKOGI010000143">
    <property type="protein sequence ID" value="KAJ8442283.1"/>
    <property type="molecule type" value="Genomic_DNA"/>
</dbReference>
<evidence type="ECO:0000256" key="1">
    <source>
        <dbReference type="ARBA" id="ARBA00004193"/>
    </source>
</evidence>
<name>A0A9Q1KFA8_9CARY</name>
<keyword evidence="8" id="KW-0067">ATP-binding</keyword>
<evidence type="ECO:0000313" key="13">
    <source>
        <dbReference type="EMBL" id="KAJ8442283.1"/>
    </source>
</evidence>
<accession>A0A9Q1KFA8</accession>
<dbReference type="AlphaFoldDB" id="A0A9Q1KFA8"/>
<comment type="subcellular location">
    <subcellularLocation>
        <location evidence="1">Cell membrane</location>
        <topology evidence="1">Lipid-anchor</topology>
    </subcellularLocation>
</comment>
<dbReference type="SUPFAM" id="SSF56112">
    <property type="entry name" value="Protein kinase-like (PK-like)"/>
    <property type="match status" value="1"/>
</dbReference>
<dbReference type="InterPro" id="IPR011009">
    <property type="entry name" value="Kinase-like_dom_sf"/>
</dbReference>
<dbReference type="FunFam" id="1.10.510.10:FF:000032">
    <property type="entry name" value="Serine/threonine-protein kinase PBS1"/>
    <property type="match status" value="1"/>
</dbReference>
<dbReference type="GO" id="GO:0005886">
    <property type="term" value="C:plasma membrane"/>
    <property type="evidence" value="ECO:0007669"/>
    <property type="project" value="UniProtKB-SubCell"/>
</dbReference>
<evidence type="ECO:0000256" key="11">
    <source>
        <dbReference type="SAM" id="MobiDB-lite"/>
    </source>
</evidence>
<keyword evidence="6" id="KW-0547">Nucleotide-binding</keyword>
<dbReference type="GO" id="GO:0005524">
    <property type="term" value="F:ATP binding"/>
    <property type="evidence" value="ECO:0007669"/>
    <property type="project" value="UniProtKB-KW"/>
</dbReference>